<dbReference type="AlphaFoldDB" id="Q11H95"/>
<dbReference type="SUPFAM" id="SSF51905">
    <property type="entry name" value="FAD/NAD(P)-binding domain"/>
    <property type="match status" value="1"/>
</dbReference>
<proteinExistence type="predicted"/>
<dbReference type="OrthoDB" id="9801699at2"/>
<dbReference type="Pfam" id="PF04324">
    <property type="entry name" value="Fer2_BFD"/>
    <property type="match status" value="1"/>
</dbReference>
<dbReference type="HOGENOM" id="CLU_030705_1_0_5"/>
<evidence type="ECO:0000259" key="2">
    <source>
        <dbReference type="Pfam" id="PF04324"/>
    </source>
</evidence>
<organism evidence="4">
    <name type="scientific">Chelativorans sp. (strain BNC1)</name>
    <dbReference type="NCBI Taxonomy" id="266779"/>
    <lineage>
        <taxon>Bacteria</taxon>
        <taxon>Pseudomonadati</taxon>
        <taxon>Pseudomonadota</taxon>
        <taxon>Alphaproteobacteria</taxon>
        <taxon>Hyphomicrobiales</taxon>
        <taxon>Phyllobacteriaceae</taxon>
        <taxon>Chelativorans</taxon>
    </lineage>
</organism>
<dbReference type="PANTHER" id="PTHR42949:SF3">
    <property type="entry name" value="ANAEROBIC GLYCEROL-3-PHOSPHATE DEHYDROGENASE SUBUNIT B"/>
    <property type="match status" value="1"/>
</dbReference>
<dbReference type="InterPro" id="IPR007419">
    <property type="entry name" value="BFD-like_2Fe2S-bd_dom"/>
</dbReference>
<feature type="domain" description="BFD-like [2Fe-2S]-binding" evidence="2">
    <location>
        <begin position="370"/>
        <end position="421"/>
    </location>
</feature>
<keyword evidence="1" id="KW-0560">Oxidoreductase</keyword>
<dbReference type="KEGG" id="mes:Meso_1837"/>
<dbReference type="InterPro" id="IPR041854">
    <property type="entry name" value="BFD-like_2Fe2S-bd_dom_sf"/>
</dbReference>
<dbReference type="InterPro" id="IPR017224">
    <property type="entry name" value="Opine_Oxase_asu/HCN_bsu"/>
</dbReference>
<dbReference type="InterPro" id="IPR023753">
    <property type="entry name" value="FAD/NAD-binding_dom"/>
</dbReference>
<dbReference type="Gene3D" id="3.50.50.60">
    <property type="entry name" value="FAD/NAD(P)-binding domain"/>
    <property type="match status" value="2"/>
</dbReference>
<evidence type="ECO:0000313" key="4">
    <source>
        <dbReference type="EMBL" id="ABG63230.1"/>
    </source>
</evidence>
<dbReference type="EMBL" id="CP000390">
    <property type="protein sequence ID" value="ABG63230.1"/>
    <property type="molecule type" value="Genomic_DNA"/>
</dbReference>
<evidence type="ECO:0000256" key="1">
    <source>
        <dbReference type="ARBA" id="ARBA00023002"/>
    </source>
</evidence>
<dbReference type="InterPro" id="IPR036188">
    <property type="entry name" value="FAD/NAD-bd_sf"/>
</dbReference>
<dbReference type="InterPro" id="IPR051691">
    <property type="entry name" value="Metab_Enz_Cyan_OpOx_G3PDH"/>
</dbReference>
<dbReference type="Gene3D" id="1.10.10.1100">
    <property type="entry name" value="BFD-like [2Fe-2S]-binding domain"/>
    <property type="match status" value="1"/>
</dbReference>
<name>Q11H95_CHESB</name>
<dbReference type="PRINTS" id="PR00469">
    <property type="entry name" value="PNDRDTASEII"/>
</dbReference>
<protein>
    <submittedName>
        <fullName evidence="4">BFD-like (2Fe-2S)-binding region</fullName>
    </submittedName>
</protein>
<dbReference type="PANTHER" id="PTHR42949">
    <property type="entry name" value="ANAEROBIC GLYCEROL-3-PHOSPHATE DEHYDROGENASE SUBUNIT B"/>
    <property type="match status" value="1"/>
</dbReference>
<dbReference type="Pfam" id="PF07992">
    <property type="entry name" value="Pyr_redox_2"/>
    <property type="match status" value="1"/>
</dbReference>
<dbReference type="CDD" id="cd19946">
    <property type="entry name" value="GlpA-like_Fer2_BFD-like"/>
    <property type="match status" value="1"/>
</dbReference>
<accession>Q11H95</accession>
<dbReference type="PIRSF" id="PIRSF037495">
    <property type="entry name" value="Opine_OX_OoxA/HcnB"/>
    <property type="match status" value="1"/>
</dbReference>
<evidence type="ECO:0000259" key="3">
    <source>
        <dbReference type="Pfam" id="PF07992"/>
    </source>
</evidence>
<dbReference type="GO" id="GO:0016491">
    <property type="term" value="F:oxidoreductase activity"/>
    <property type="evidence" value="ECO:0007669"/>
    <property type="project" value="UniProtKB-KW"/>
</dbReference>
<dbReference type="PRINTS" id="PR00368">
    <property type="entry name" value="FADPNR"/>
</dbReference>
<gene>
    <name evidence="4" type="ordered locus">Meso_1837</name>
</gene>
<sequence length="461" mass="48001">MSAYDVAIIGAGPAGMAAAVEASRAGFSVVVFDEQDAPGGQIYRAIERADAGRLALMGEDYARGRALAEAFRTSSAVYMPGTIVWNVDASLRINYSGATGSGEVTAGSVIIATGAMERATPLPGWTLPGVMTAGALQILLKAHELVSDDTVLVGCGPLLFLVAQQMTEAGSPPRAVVETTAPGALRRALPHLFGALRAPAYLRKGLAMIRQLARAGVPVYRHAQAVAIEGREAAEAVSFTIKGQRHRISAGTVGLHQGVIPNQQITRLLGCEQDWSASQRCFVPRLDPFGETRIQNVYVAGDGAGIGGAVSAALGGRLAALRIAARAGKATTGEARSVMARLARDRAIRPFLEALYAPSDEVLVPADDTLVCRCEEVTAGQIREAVALGAPGPNQAKAFLRCGMGPCQGRICGPVVTEVIAAARRTPQDAVGYYRIRPPLKPLSVAEIAGLAPAAEGQPLD</sequence>
<dbReference type="eggNOG" id="COG0446">
    <property type="taxonomic scope" value="Bacteria"/>
</dbReference>
<dbReference type="STRING" id="266779.Meso_1837"/>
<feature type="domain" description="FAD/NAD(P)-binding" evidence="3">
    <location>
        <begin position="4"/>
        <end position="312"/>
    </location>
</feature>
<reference evidence="4" key="1">
    <citation type="submission" date="2006-06" db="EMBL/GenBank/DDBJ databases">
        <title>Complete sequence of chromosome of Chelativorans sp. BNC1.</title>
        <authorList>
            <consortium name="US DOE Joint Genome Institute"/>
            <person name="Copeland A."/>
            <person name="Lucas S."/>
            <person name="Lapidus A."/>
            <person name="Barry K."/>
            <person name="Detter J.C."/>
            <person name="Glavina del Rio T."/>
            <person name="Hammon N."/>
            <person name="Israni S."/>
            <person name="Dalin E."/>
            <person name="Tice H."/>
            <person name="Pitluck S."/>
            <person name="Chertkov O."/>
            <person name="Brettin T."/>
            <person name="Bruce D."/>
            <person name="Han C."/>
            <person name="Tapia R."/>
            <person name="Gilna P."/>
            <person name="Schmutz J."/>
            <person name="Larimer F."/>
            <person name="Land M."/>
            <person name="Hauser L."/>
            <person name="Kyrpides N."/>
            <person name="Mikhailova N."/>
            <person name="Richardson P."/>
        </authorList>
    </citation>
    <scope>NUCLEOTIDE SEQUENCE</scope>
    <source>
        <strain evidence="4">BNC1</strain>
    </source>
</reference>